<evidence type="ECO:0000313" key="1">
    <source>
        <dbReference type="EMBL" id="KAG9683516.1"/>
    </source>
</evidence>
<gene>
    <name evidence="1" type="ORF">KCU76_g13044</name>
</gene>
<accession>A0A9P8E8U0</accession>
<proteinExistence type="predicted"/>
<name>A0A9P8E8U0_AURME</name>
<dbReference type="AlphaFoldDB" id="A0A9P8E8U0"/>
<dbReference type="Proteomes" id="UP000779574">
    <property type="component" value="Unassembled WGS sequence"/>
</dbReference>
<dbReference type="EMBL" id="JAHFXF010000707">
    <property type="protein sequence ID" value="KAG9683516.1"/>
    <property type="molecule type" value="Genomic_DNA"/>
</dbReference>
<sequence length="117" mass="13297">MVKVHKNKFLTESECKKAYAAYATNIELRWVEVKFGNPGDSYEMIGANKSYKSGINGVFFRTVTMACTSGKFKVSVYRGEGVKYVQDTFEIDVGTKEEVLKVMRERATGEKQEEPVY</sequence>
<comment type="caution">
    <text evidence="1">The sequence shown here is derived from an EMBL/GenBank/DDBJ whole genome shotgun (WGS) entry which is preliminary data.</text>
</comment>
<reference evidence="1" key="2">
    <citation type="submission" date="2021-08" db="EMBL/GenBank/DDBJ databases">
        <authorList>
            <person name="Gostincar C."/>
            <person name="Sun X."/>
            <person name="Song Z."/>
            <person name="Gunde-Cimerman N."/>
        </authorList>
    </citation>
    <scope>NUCLEOTIDE SEQUENCE</scope>
    <source>
        <strain evidence="1">EXF-9911</strain>
    </source>
</reference>
<evidence type="ECO:0000313" key="2">
    <source>
        <dbReference type="Proteomes" id="UP000779574"/>
    </source>
</evidence>
<protein>
    <submittedName>
        <fullName evidence="1">Uncharacterized protein</fullName>
    </submittedName>
</protein>
<organism evidence="1 2">
    <name type="scientific">Aureobasidium melanogenum</name>
    <name type="common">Aureobasidium pullulans var. melanogenum</name>
    <dbReference type="NCBI Taxonomy" id="46634"/>
    <lineage>
        <taxon>Eukaryota</taxon>
        <taxon>Fungi</taxon>
        <taxon>Dikarya</taxon>
        <taxon>Ascomycota</taxon>
        <taxon>Pezizomycotina</taxon>
        <taxon>Dothideomycetes</taxon>
        <taxon>Dothideomycetidae</taxon>
        <taxon>Dothideales</taxon>
        <taxon>Saccotheciaceae</taxon>
        <taxon>Aureobasidium</taxon>
    </lineage>
</organism>
<feature type="non-terminal residue" evidence="1">
    <location>
        <position position="1"/>
    </location>
</feature>
<dbReference type="OrthoDB" id="3853763at2759"/>
<reference evidence="1" key="1">
    <citation type="journal article" date="2021" name="J Fungi (Basel)">
        <title>Virulence traits and population genomics of the black yeast Aureobasidium melanogenum.</title>
        <authorList>
            <person name="Cernosa A."/>
            <person name="Sun X."/>
            <person name="Gostincar C."/>
            <person name="Fang C."/>
            <person name="Gunde-Cimerman N."/>
            <person name="Song Z."/>
        </authorList>
    </citation>
    <scope>NUCLEOTIDE SEQUENCE</scope>
    <source>
        <strain evidence="1">EXF-9911</strain>
    </source>
</reference>